<evidence type="ECO:0000313" key="3">
    <source>
        <dbReference type="Proteomes" id="UP000611640"/>
    </source>
</evidence>
<dbReference type="GO" id="GO:0003700">
    <property type="term" value="F:DNA-binding transcription factor activity"/>
    <property type="evidence" value="ECO:0007669"/>
    <property type="project" value="InterPro"/>
</dbReference>
<evidence type="ECO:0000313" key="2">
    <source>
        <dbReference type="EMBL" id="BCJ34243.1"/>
    </source>
</evidence>
<protein>
    <submittedName>
        <fullName evidence="2">Transcriptional regulator</fullName>
    </submittedName>
</protein>
<gene>
    <name evidence="2" type="ORF">Athai_17460</name>
</gene>
<dbReference type="InterPro" id="IPR036388">
    <property type="entry name" value="WH-like_DNA-bd_sf"/>
</dbReference>
<sequence>MPTERAADEVPWLRRDQQEHWIALMGVISTLPPALDAQLKRDAGLNLYEYQVLVQLSESPDGSVPMSDLAMMARGSLSRLSHAVGRLERSGYVRRVACHEHGRRTAALLTDAGRAKLEQTAPGHVREVRRLVIDALTPEQLTALGAAAREIVAVTAPDVAAVLDTIGR</sequence>
<accession>A0A7R7DMB0</accession>
<dbReference type="KEGG" id="atl:Athai_17460"/>
<dbReference type="SUPFAM" id="SSF46785">
    <property type="entry name" value="Winged helix' DNA-binding domain"/>
    <property type="match status" value="1"/>
</dbReference>
<dbReference type="AlphaFoldDB" id="A0A7R7DMB0"/>
<evidence type="ECO:0000259" key="1">
    <source>
        <dbReference type="PROSITE" id="PS50995"/>
    </source>
</evidence>
<dbReference type="PANTHER" id="PTHR33164:SF99">
    <property type="entry name" value="MARR FAMILY REGULATORY PROTEIN"/>
    <property type="match status" value="1"/>
</dbReference>
<dbReference type="InterPro" id="IPR039422">
    <property type="entry name" value="MarR/SlyA-like"/>
</dbReference>
<dbReference type="EMBL" id="AP023355">
    <property type="protein sequence ID" value="BCJ34243.1"/>
    <property type="molecule type" value="Genomic_DNA"/>
</dbReference>
<dbReference type="Gene3D" id="1.10.10.10">
    <property type="entry name" value="Winged helix-like DNA-binding domain superfamily/Winged helix DNA-binding domain"/>
    <property type="match status" value="1"/>
</dbReference>
<dbReference type="PANTHER" id="PTHR33164">
    <property type="entry name" value="TRANSCRIPTIONAL REGULATOR, MARR FAMILY"/>
    <property type="match status" value="1"/>
</dbReference>
<dbReference type="SMART" id="SM00347">
    <property type="entry name" value="HTH_MARR"/>
    <property type="match status" value="1"/>
</dbReference>
<organism evidence="2 3">
    <name type="scientific">Actinocatenispora thailandica</name>
    <dbReference type="NCBI Taxonomy" id="227318"/>
    <lineage>
        <taxon>Bacteria</taxon>
        <taxon>Bacillati</taxon>
        <taxon>Actinomycetota</taxon>
        <taxon>Actinomycetes</taxon>
        <taxon>Micromonosporales</taxon>
        <taxon>Micromonosporaceae</taxon>
        <taxon>Actinocatenispora</taxon>
    </lineage>
</organism>
<dbReference type="PROSITE" id="PS50995">
    <property type="entry name" value="HTH_MARR_2"/>
    <property type="match status" value="1"/>
</dbReference>
<keyword evidence="3" id="KW-1185">Reference proteome</keyword>
<name>A0A7R7DMB0_9ACTN</name>
<dbReference type="Pfam" id="PF12802">
    <property type="entry name" value="MarR_2"/>
    <property type="match status" value="1"/>
</dbReference>
<dbReference type="RefSeq" id="WP_239156814.1">
    <property type="nucleotide sequence ID" value="NZ_AP023355.1"/>
</dbReference>
<proteinExistence type="predicted"/>
<dbReference type="InterPro" id="IPR036390">
    <property type="entry name" value="WH_DNA-bd_sf"/>
</dbReference>
<dbReference type="GO" id="GO:0006950">
    <property type="term" value="P:response to stress"/>
    <property type="evidence" value="ECO:0007669"/>
    <property type="project" value="TreeGrafter"/>
</dbReference>
<reference evidence="2 3" key="1">
    <citation type="submission" date="2020-08" db="EMBL/GenBank/DDBJ databases">
        <title>Whole genome shotgun sequence of Actinocatenispora thailandica NBRC 105041.</title>
        <authorList>
            <person name="Komaki H."/>
            <person name="Tamura T."/>
        </authorList>
    </citation>
    <scope>NUCLEOTIDE SEQUENCE [LARGE SCALE GENOMIC DNA]</scope>
    <source>
        <strain evidence="2 3">NBRC 105041</strain>
    </source>
</reference>
<dbReference type="Proteomes" id="UP000611640">
    <property type="component" value="Chromosome"/>
</dbReference>
<feature type="domain" description="HTH marR-type" evidence="1">
    <location>
        <begin position="17"/>
        <end position="153"/>
    </location>
</feature>
<dbReference type="InterPro" id="IPR000835">
    <property type="entry name" value="HTH_MarR-typ"/>
</dbReference>